<proteinExistence type="predicted"/>
<keyword evidence="2" id="KW-1133">Transmembrane helix</keyword>
<evidence type="ECO:0008006" key="6">
    <source>
        <dbReference type="Google" id="ProtNLM"/>
    </source>
</evidence>
<gene>
    <name evidence="4" type="ORF">BDV96DRAFT_596685</name>
</gene>
<sequence length="373" mass="39425">MPQRRLTRLLIPFALAVFASAQTTTTTRATTTSASITKAPSSTASSYASSSRAPQTFTVDVGPGDFIYKPDRIEDVHVNDTVLFQFFPPDHSVARAEYLNPCVPYESTGAGKTGFYSGVQYVDTVEHITNWTLLINDTSPIFFYCTAKGSCIDHQMVGVINPNATQTLNAQKAAAKNAKFMVAPGDDFPSEASSTLAFTTGVATGQATSAPASSHHGTHLSGGAIAGIVVGAVAFLVICAALFFFVGRTKSLKEVIARRDATVSKTTPQTPGTEYAGTPGSPGYPSPFSPSHGQAEAGFGGALPVYGQHHVAERHPTGWHSPHASMTTPPPQMTEYKPPGQQNAYHPAEMASPGHGQTNYTAELEAPIKGARY</sequence>
<keyword evidence="2" id="KW-0812">Transmembrane</keyword>
<dbReference type="PANTHER" id="PTHR34883">
    <property type="entry name" value="SERINE-RICH PROTEIN, PUTATIVE-RELATED-RELATED"/>
    <property type="match status" value="1"/>
</dbReference>
<dbReference type="PANTHER" id="PTHR34883:SF8">
    <property type="entry name" value="EXTRACELLULAR SERINE-RICH PROTEIN (AFU_ORTHOLOGUE AFUA_6G00670)"/>
    <property type="match status" value="1"/>
</dbReference>
<dbReference type="AlphaFoldDB" id="A0A6A5ZKU1"/>
<accession>A0A6A5ZKU1</accession>
<feature type="region of interest" description="Disordered" evidence="1">
    <location>
        <begin position="263"/>
        <end position="301"/>
    </location>
</feature>
<evidence type="ECO:0000256" key="2">
    <source>
        <dbReference type="SAM" id="Phobius"/>
    </source>
</evidence>
<feature type="region of interest" description="Disordered" evidence="1">
    <location>
        <begin position="316"/>
        <end position="373"/>
    </location>
</feature>
<keyword evidence="3" id="KW-0732">Signal</keyword>
<dbReference type="CDD" id="cd12087">
    <property type="entry name" value="TM_EGFR-like"/>
    <property type="match status" value="1"/>
</dbReference>
<dbReference type="OrthoDB" id="2331100at2759"/>
<name>A0A6A5ZKU1_9PLEO</name>
<dbReference type="SUPFAM" id="SSF49503">
    <property type="entry name" value="Cupredoxins"/>
    <property type="match status" value="1"/>
</dbReference>
<keyword evidence="2" id="KW-0472">Membrane</keyword>
<dbReference type="EMBL" id="ML977316">
    <property type="protein sequence ID" value="KAF2118871.1"/>
    <property type="molecule type" value="Genomic_DNA"/>
</dbReference>
<dbReference type="InterPro" id="IPR008972">
    <property type="entry name" value="Cupredoxin"/>
</dbReference>
<evidence type="ECO:0000256" key="3">
    <source>
        <dbReference type="SAM" id="SignalP"/>
    </source>
</evidence>
<dbReference type="Gene3D" id="2.60.40.420">
    <property type="entry name" value="Cupredoxins - blue copper proteins"/>
    <property type="match status" value="1"/>
</dbReference>
<feature type="transmembrane region" description="Helical" evidence="2">
    <location>
        <begin position="224"/>
        <end position="246"/>
    </location>
</feature>
<evidence type="ECO:0000313" key="5">
    <source>
        <dbReference type="Proteomes" id="UP000799770"/>
    </source>
</evidence>
<reference evidence="4" key="1">
    <citation type="journal article" date="2020" name="Stud. Mycol.">
        <title>101 Dothideomycetes genomes: a test case for predicting lifestyles and emergence of pathogens.</title>
        <authorList>
            <person name="Haridas S."/>
            <person name="Albert R."/>
            <person name="Binder M."/>
            <person name="Bloem J."/>
            <person name="Labutti K."/>
            <person name="Salamov A."/>
            <person name="Andreopoulos B."/>
            <person name="Baker S."/>
            <person name="Barry K."/>
            <person name="Bills G."/>
            <person name="Bluhm B."/>
            <person name="Cannon C."/>
            <person name="Castanera R."/>
            <person name="Culley D."/>
            <person name="Daum C."/>
            <person name="Ezra D."/>
            <person name="Gonzalez J."/>
            <person name="Henrissat B."/>
            <person name="Kuo A."/>
            <person name="Liang C."/>
            <person name="Lipzen A."/>
            <person name="Lutzoni F."/>
            <person name="Magnuson J."/>
            <person name="Mondo S."/>
            <person name="Nolan M."/>
            <person name="Ohm R."/>
            <person name="Pangilinan J."/>
            <person name="Park H.-J."/>
            <person name="Ramirez L."/>
            <person name="Alfaro M."/>
            <person name="Sun H."/>
            <person name="Tritt A."/>
            <person name="Yoshinaga Y."/>
            <person name="Zwiers L.-H."/>
            <person name="Turgeon B."/>
            <person name="Goodwin S."/>
            <person name="Spatafora J."/>
            <person name="Crous P."/>
            <person name="Grigoriev I."/>
        </authorList>
    </citation>
    <scope>NUCLEOTIDE SEQUENCE</scope>
    <source>
        <strain evidence="4">CBS 627.86</strain>
    </source>
</reference>
<evidence type="ECO:0000256" key="1">
    <source>
        <dbReference type="SAM" id="MobiDB-lite"/>
    </source>
</evidence>
<feature type="signal peptide" evidence="3">
    <location>
        <begin position="1"/>
        <end position="21"/>
    </location>
</feature>
<dbReference type="Proteomes" id="UP000799770">
    <property type="component" value="Unassembled WGS sequence"/>
</dbReference>
<dbReference type="InterPro" id="IPR052953">
    <property type="entry name" value="Ser-rich/MCO-related"/>
</dbReference>
<feature type="chain" id="PRO_5025446585" description="Cupredoxin" evidence="3">
    <location>
        <begin position="22"/>
        <end position="373"/>
    </location>
</feature>
<evidence type="ECO:0000313" key="4">
    <source>
        <dbReference type="EMBL" id="KAF2118871.1"/>
    </source>
</evidence>
<protein>
    <recommendedName>
        <fullName evidence="6">Cupredoxin</fullName>
    </recommendedName>
</protein>
<organism evidence="4 5">
    <name type="scientific">Lophiotrema nucula</name>
    <dbReference type="NCBI Taxonomy" id="690887"/>
    <lineage>
        <taxon>Eukaryota</taxon>
        <taxon>Fungi</taxon>
        <taxon>Dikarya</taxon>
        <taxon>Ascomycota</taxon>
        <taxon>Pezizomycotina</taxon>
        <taxon>Dothideomycetes</taxon>
        <taxon>Pleosporomycetidae</taxon>
        <taxon>Pleosporales</taxon>
        <taxon>Lophiotremataceae</taxon>
        <taxon>Lophiotrema</taxon>
    </lineage>
</organism>
<keyword evidence="5" id="KW-1185">Reference proteome</keyword>
<feature type="compositionally biased region" description="Polar residues" evidence="1">
    <location>
        <begin position="263"/>
        <end position="272"/>
    </location>
</feature>